<keyword evidence="2" id="KW-1185">Reference proteome</keyword>
<proteinExistence type="predicted"/>
<evidence type="ECO:0000313" key="2">
    <source>
        <dbReference type="Proteomes" id="UP000653411"/>
    </source>
</evidence>
<comment type="caution">
    <text evidence="1">The sequence shown here is derived from an EMBL/GenBank/DDBJ whole genome shotgun (WGS) entry which is preliminary data.</text>
</comment>
<protein>
    <recommendedName>
        <fullName evidence="3">SnoaL-like domain-containing protein</fullName>
    </recommendedName>
</protein>
<dbReference type="SUPFAM" id="SSF54427">
    <property type="entry name" value="NTF2-like"/>
    <property type="match status" value="1"/>
</dbReference>
<name>A0A917XEW6_9ACTN</name>
<reference evidence="1" key="2">
    <citation type="submission" date="2020-09" db="EMBL/GenBank/DDBJ databases">
        <authorList>
            <person name="Sun Q."/>
            <person name="Zhou Y."/>
        </authorList>
    </citation>
    <scope>NUCLEOTIDE SEQUENCE</scope>
    <source>
        <strain evidence="1">CGMCC 4.7110</strain>
    </source>
</reference>
<dbReference type="InterPro" id="IPR032710">
    <property type="entry name" value="NTF2-like_dom_sf"/>
</dbReference>
<dbReference type="CDD" id="cd00531">
    <property type="entry name" value="NTF2_like"/>
    <property type="match status" value="1"/>
</dbReference>
<dbReference type="RefSeq" id="WP_189264414.1">
    <property type="nucleotide sequence ID" value="NZ_BMML01000009.1"/>
</dbReference>
<organism evidence="1 2">
    <name type="scientific">Streptomyces fuscichromogenes</name>
    <dbReference type="NCBI Taxonomy" id="1324013"/>
    <lineage>
        <taxon>Bacteria</taxon>
        <taxon>Bacillati</taxon>
        <taxon>Actinomycetota</taxon>
        <taxon>Actinomycetes</taxon>
        <taxon>Kitasatosporales</taxon>
        <taxon>Streptomycetaceae</taxon>
        <taxon>Streptomyces</taxon>
    </lineage>
</organism>
<dbReference type="EMBL" id="BMML01000009">
    <property type="protein sequence ID" value="GGN15187.1"/>
    <property type="molecule type" value="Genomic_DNA"/>
</dbReference>
<dbReference type="Proteomes" id="UP000653411">
    <property type="component" value="Unassembled WGS sequence"/>
</dbReference>
<evidence type="ECO:0000313" key="1">
    <source>
        <dbReference type="EMBL" id="GGN15187.1"/>
    </source>
</evidence>
<evidence type="ECO:0008006" key="3">
    <source>
        <dbReference type="Google" id="ProtNLM"/>
    </source>
</evidence>
<dbReference type="Gene3D" id="3.10.450.50">
    <property type="match status" value="1"/>
</dbReference>
<dbReference type="AlphaFoldDB" id="A0A917XEW6"/>
<accession>A0A917XEW6</accession>
<sequence length="137" mass="15206">MSTEQTGSDREIEEFVQRWFGLLNVHAPVAELLPLVADEGLEMAFPERTLHSHADFVDWYAAVGEAYSEQDHTVEKLVHQEDGTRTGIDLTVVWTAKSTADGSVSSFRINQQWRLERPAPGAAPVIVDYQVGEPAAL</sequence>
<reference evidence="1" key="1">
    <citation type="journal article" date="2014" name="Int. J. Syst. Evol. Microbiol.">
        <title>Complete genome sequence of Corynebacterium casei LMG S-19264T (=DSM 44701T), isolated from a smear-ripened cheese.</title>
        <authorList>
            <consortium name="US DOE Joint Genome Institute (JGI-PGF)"/>
            <person name="Walter F."/>
            <person name="Albersmeier A."/>
            <person name="Kalinowski J."/>
            <person name="Ruckert C."/>
        </authorList>
    </citation>
    <scope>NUCLEOTIDE SEQUENCE</scope>
    <source>
        <strain evidence="1">CGMCC 4.7110</strain>
    </source>
</reference>
<gene>
    <name evidence="1" type="ORF">GCM10011578_043220</name>
</gene>